<name>A0A8J3ZK82_9ACTN</name>
<dbReference type="RefSeq" id="WP_204008990.1">
    <property type="nucleotide sequence ID" value="NZ_BOPG01000085.1"/>
</dbReference>
<comment type="caution">
    <text evidence="2">The sequence shown here is derived from an EMBL/GenBank/DDBJ whole genome shotgun (WGS) entry which is preliminary data.</text>
</comment>
<sequence length="190" mass="21048">MYGLVNQGVQDLVVELGGEELWAAIKQRAGVEFETFVGMDVYPDEITERLVLAVSETLGITPAEVLRAFGKHWILYTGRKGYGAVFETMGRTLPEFLGNLDAMHARLSLSMPHLEPPSFVCEQIGPNQLRLEYYSHRRGLAPMVAGLLDGLGEVFGLEVRTKQILSTDDGADHDEFVIDFDEGAEFADAR</sequence>
<dbReference type="AlphaFoldDB" id="A0A8J3ZK82"/>
<proteinExistence type="predicted"/>
<dbReference type="SUPFAM" id="SSF111126">
    <property type="entry name" value="Ligand-binding domain in the NO signalling and Golgi transport"/>
    <property type="match status" value="1"/>
</dbReference>
<organism evidence="2 3">
    <name type="scientific">Virgisporangium aurantiacum</name>
    <dbReference type="NCBI Taxonomy" id="175570"/>
    <lineage>
        <taxon>Bacteria</taxon>
        <taxon>Bacillati</taxon>
        <taxon>Actinomycetota</taxon>
        <taxon>Actinomycetes</taxon>
        <taxon>Micromonosporales</taxon>
        <taxon>Micromonosporaceae</taxon>
        <taxon>Virgisporangium</taxon>
    </lineage>
</organism>
<accession>A0A8J3ZK82</accession>
<gene>
    <name evidence="2" type="ORF">Vau01_105210</name>
</gene>
<dbReference type="InterPro" id="IPR038158">
    <property type="entry name" value="H-NOX_domain_sf"/>
</dbReference>
<dbReference type="GO" id="GO:0008074">
    <property type="term" value="C:guanylate cyclase complex, soluble"/>
    <property type="evidence" value="ECO:0007669"/>
    <property type="project" value="TreeGrafter"/>
</dbReference>
<protein>
    <recommendedName>
        <fullName evidence="1">Heme NO-binding domain-containing protein</fullName>
    </recommendedName>
</protein>
<evidence type="ECO:0000259" key="1">
    <source>
        <dbReference type="Pfam" id="PF07700"/>
    </source>
</evidence>
<dbReference type="GO" id="GO:0070482">
    <property type="term" value="P:response to oxygen levels"/>
    <property type="evidence" value="ECO:0007669"/>
    <property type="project" value="TreeGrafter"/>
</dbReference>
<reference evidence="2" key="1">
    <citation type="submission" date="2021-01" db="EMBL/GenBank/DDBJ databases">
        <title>Whole genome shotgun sequence of Virgisporangium aurantiacum NBRC 16421.</title>
        <authorList>
            <person name="Komaki H."/>
            <person name="Tamura T."/>
        </authorList>
    </citation>
    <scope>NUCLEOTIDE SEQUENCE</scope>
    <source>
        <strain evidence="2">NBRC 16421</strain>
    </source>
</reference>
<dbReference type="InterPro" id="IPR011644">
    <property type="entry name" value="Heme_NO-bd"/>
</dbReference>
<dbReference type="PANTHER" id="PTHR45655">
    <property type="entry name" value="GUANYLATE CYCLASE SOLUBLE SUBUNIT BETA-2"/>
    <property type="match status" value="1"/>
</dbReference>
<evidence type="ECO:0000313" key="3">
    <source>
        <dbReference type="Proteomes" id="UP000612585"/>
    </source>
</evidence>
<feature type="domain" description="Heme NO-binding" evidence="1">
    <location>
        <begin position="2"/>
        <end position="162"/>
    </location>
</feature>
<dbReference type="EMBL" id="BOPG01000085">
    <property type="protein sequence ID" value="GIJ63005.1"/>
    <property type="molecule type" value="Genomic_DNA"/>
</dbReference>
<dbReference type="Proteomes" id="UP000612585">
    <property type="component" value="Unassembled WGS sequence"/>
</dbReference>
<dbReference type="Gene3D" id="3.90.1520.10">
    <property type="entry name" value="H-NOX domain"/>
    <property type="match status" value="1"/>
</dbReference>
<evidence type="ECO:0000313" key="2">
    <source>
        <dbReference type="EMBL" id="GIJ63005.1"/>
    </source>
</evidence>
<dbReference type="Pfam" id="PF07700">
    <property type="entry name" value="HNOB"/>
    <property type="match status" value="1"/>
</dbReference>
<dbReference type="InterPro" id="IPR024096">
    <property type="entry name" value="NO_sig/Golgi_transp_ligand-bd"/>
</dbReference>
<dbReference type="GO" id="GO:0020037">
    <property type="term" value="F:heme binding"/>
    <property type="evidence" value="ECO:0007669"/>
    <property type="project" value="InterPro"/>
</dbReference>
<dbReference type="GO" id="GO:0004383">
    <property type="term" value="F:guanylate cyclase activity"/>
    <property type="evidence" value="ECO:0007669"/>
    <property type="project" value="TreeGrafter"/>
</dbReference>
<dbReference type="PANTHER" id="PTHR45655:SF13">
    <property type="entry name" value="SOLUBLE GUANYLATE CYCLASE GCY-32-RELATED"/>
    <property type="match status" value="1"/>
</dbReference>
<keyword evidence="3" id="KW-1185">Reference proteome</keyword>
<dbReference type="GO" id="GO:0019934">
    <property type="term" value="P:cGMP-mediated signaling"/>
    <property type="evidence" value="ECO:0007669"/>
    <property type="project" value="TreeGrafter"/>
</dbReference>